<dbReference type="Gene3D" id="3.30.590.10">
    <property type="entry name" value="Glutamine synthetase/guanido kinase, catalytic domain"/>
    <property type="match status" value="1"/>
</dbReference>
<dbReference type="OrthoDB" id="9807095at2"/>
<name>A0A2P1P8L6_9RICK</name>
<dbReference type="GO" id="GO:0004356">
    <property type="term" value="F:glutamine synthetase activity"/>
    <property type="evidence" value="ECO:0007669"/>
    <property type="project" value="InterPro"/>
</dbReference>
<dbReference type="InterPro" id="IPR008146">
    <property type="entry name" value="Gln_synth_cat_dom"/>
</dbReference>
<evidence type="ECO:0000313" key="5">
    <source>
        <dbReference type="EMBL" id="AVP87620.1"/>
    </source>
</evidence>
<evidence type="ECO:0000259" key="4">
    <source>
        <dbReference type="PROSITE" id="PS51987"/>
    </source>
</evidence>
<dbReference type="PANTHER" id="PTHR43785">
    <property type="entry name" value="GAMMA-GLUTAMYLPUTRESCINE SYNTHETASE"/>
    <property type="match status" value="1"/>
</dbReference>
<dbReference type="EMBL" id="CP027845">
    <property type="protein sequence ID" value="AVP87620.1"/>
    <property type="molecule type" value="Genomic_DNA"/>
</dbReference>
<gene>
    <name evidence="5" type="ORF">phytr_6790</name>
</gene>
<evidence type="ECO:0000256" key="1">
    <source>
        <dbReference type="ARBA" id="ARBA00022598"/>
    </source>
</evidence>
<proteinExistence type="inferred from homology"/>
<evidence type="ECO:0000256" key="3">
    <source>
        <dbReference type="RuleBase" id="RU000384"/>
    </source>
</evidence>
<keyword evidence="1" id="KW-0436">Ligase</keyword>
<dbReference type="InterPro" id="IPR014746">
    <property type="entry name" value="Gln_synth/guanido_kin_cat_dom"/>
</dbReference>
<dbReference type="Pfam" id="PF00120">
    <property type="entry name" value="Gln-synt_C"/>
    <property type="match status" value="1"/>
</dbReference>
<dbReference type="KEGG" id="ptc:phytr_6790"/>
<keyword evidence="6" id="KW-1185">Reference proteome</keyword>
<organism evidence="5 6">
    <name type="scientific">Candidatus Phycorickettsia trachydisci</name>
    <dbReference type="NCBI Taxonomy" id="2115978"/>
    <lineage>
        <taxon>Bacteria</taxon>
        <taxon>Pseudomonadati</taxon>
        <taxon>Pseudomonadota</taxon>
        <taxon>Alphaproteobacteria</taxon>
        <taxon>Rickettsiales</taxon>
        <taxon>Rickettsiaceae</taxon>
        <taxon>Candidatus Phycorickettsia</taxon>
    </lineage>
</organism>
<dbReference type="PANTHER" id="PTHR43785:SF12">
    <property type="entry name" value="TYPE-1 GLUTAMINE SYNTHETASE 2"/>
    <property type="match status" value="1"/>
</dbReference>
<dbReference type="Proteomes" id="UP000241762">
    <property type="component" value="Chromosome"/>
</dbReference>
<evidence type="ECO:0000256" key="2">
    <source>
        <dbReference type="PROSITE-ProRule" id="PRU01331"/>
    </source>
</evidence>
<evidence type="ECO:0000313" key="6">
    <source>
        <dbReference type="Proteomes" id="UP000241762"/>
    </source>
</evidence>
<feature type="domain" description="GS catalytic" evidence="4">
    <location>
        <begin position="1"/>
        <end position="240"/>
    </location>
</feature>
<reference evidence="5 6" key="1">
    <citation type="submission" date="2018-03" db="EMBL/GenBank/DDBJ databases">
        <title>A gene transfer event suggests a long-term partnership between eustigmatophyte algae and a novel lineage of endosymbiotic bacteria.</title>
        <authorList>
            <person name="Yurchenko T."/>
            <person name="Sevcikova T."/>
            <person name="Pribyl P."/>
            <person name="El Karkouri K."/>
            <person name="Klimes V."/>
            <person name="Amaral R."/>
            <person name="Zbrankova V."/>
            <person name="Kim E."/>
            <person name="Raoult D."/>
            <person name="Santos L.M.A."/>
            <person name="Elias M."/>
        </authorList>
    </citation>
    <scope>NUCLEOTIDE SEQUENCE [LARGE SCALE GENOMIC DNA]</scope>
    <source>
        <strain evidence="5">CCALA 838</strain>
    </source>
</reference>
<dbReference type="SUPFAM" id="SSF55931">
    <property type="entry name" value="Glutamine synthetase/guanido kinase"/>
    <property type="match status" value="1"/>
</dbReference>
<sequence>MMKQKLISLLTIYEQKGLKPILGYEIEFYAREPLGIEVQKEKGKDQYEINKGPFDNVWECIESIERDRILLKAAGADLSPKPFKDDYGSSMHLHLNLLDNNQNNLFDRGAFLDFAANGLCQYINKTLKLILPYEEDYARLDDKFMAPTKVCYGNNNRSVAVRIPGTKPIRLEYRVCSNNTDPTTAMFIVLKSVLLGLESKYKYHFKVFGNAFDDQYDLESIAKSLSEAERLFDRNFFEKL</sequence>
<dbReference type="AlphaFoldDB" id="A0A2P1P8L6"/>
<comment type="similarity">
    <text evidence="2 3">Belongs to the glutamine synthetase family.</text>
</comment>
<dbReference type="RefSeq" id="WP_106874476.1">
    <property type="nucleotide sequence ID" value="NZ_CP027845.1"/>
</dbReference>
<protein>
    <submittedName>
        <fullName evidence="5">Glutamine synthetase</fullName>
    </submittedName>
</protein>
<dbReference type="PROSITE" id="PS51987">
    <property type="entry name" value="GS_CATALYTIC"/>
    <property type="match status" value="1"/>
</dbReference>
<accession>A0A2P1P8L6</accession>
<dbReference type="SMART" id="SM01230">
    <property type="entry name" value="Gln-synt_C"/>
    <property type="match status" value="1"/>
</dbReference>